<evidence type="ECO:0000313" key="1">
    <source>
        <dbReference type="EMBL" id="AES92014.2"/>
    </source>
</evidence>
<dbReference type="PaxDb" id="3880-AES92014"/>
<dbReference type="EnsemblPlants" id="AES92014">
    <property type="protein sequence ID" value="AES92014"/>
    <property type="gene ID" value="MTR_4g122810"/>
</dbReference>
<proteinExistence type="predicted"/>
<organism evidence="1 3">
    <name type="scientific">Medicago truncatula</name>
    <name type="common">Barrel medic</name>
    <name type="synonym">Medicago tribuloides</name>
    <dbReference type="NCBI Taxonomy" id="3880"/>
    <lineage>
        <taxon>Eukaryota</taxon>
        <taxon>Viridiplantae</taxon>
        <taxon>Streptophyta</taxon>
        <taxon>Embryophyta</taxon>
        <taxon>Tracheophyta</taxon>
        <taxon>Spermatophyta</taxon>
        <taxon>Magnoliopsida</taxon>
        <taxon>eudicotyledons</taxon>
        <taxon>Gunneridae</taxon>
        <taxon>Pentapetalae</taxon>
        <taxon>rosids</taxon>
        <taxon>fabids</taxon>
        <taxon>Fabales</taxon>
        <taxon>Fabaceae</taxon>
        <taxon>Papilionoideae</taxon>
        <taxon>50 kb inversion clade</taxon>
        <taxon>NPAAA clade</taxon>
        <taxon>Hologalegina</taxon>
        <taxon>IRL clade</taxon>
        <taxon>Trifolieae</taxon>
        <taxon>Medicago</taxon>
    </lineage>
</organism>
<reference evidence="1 3" key="2">
    <citation type="journal article" date="2014" name="BMC Genomics">
        <title>An improved genome release (version Mt4.0) for the model legume Medicago truncatula.</title>
        <authorList>
            <person name="Tang H."/>
            <person name="Krishnakumar V."/>
            <person name="Bidwell S."/>
            <person name="Rosen B."/>
            <person name="Chan A."/>
            <person name="Zhou S."/>
            <person name="Gentzbittel L."/>
            <person name="Childs K.L."/>
            <person name="Yandell M."/>
            <person name="Gundlach H."/>
            <person name="Mayer K.F."/>
            <person name="Schwartz D.C."/>
            <person name="Town C.D."/>
        </authorList>
    </citation>
    <scope>GENOME REANNOTATION</scope>
    <source>
        <strain evidence="2 3">cv. Jemalong A17</strain>
    </source>
</reference>
<dbReference type="HOGENOM" id="CLU_1799342_0_0_1"/>
<gene>
    <name evidence="1" type="ordered locus">MTR_4g122810</name>
</gene>
<dbReference type="Proteomes" id="UP000002051">
    <property type="component" value="Chromosome 4"/>
</dbReference>
<reference evidence="1 3" key="1">
    <citation type="journal article" date="2011" name="Nature">
        <title>The Medicago genome provides insight into the evolution of rhizobial symbioses.</title>
        <authorList>
            <person name="Young N.D."/>
            <person name="Debelle F."/>
            <person name="Oldroyd G.E."/>
            <person name="Geurts R."/>
            <person name="Cannon S.B."/>
            <person name="Udvardi M.K."/>
            <person name="Benedito V.A."/>
            <person name="Mayer K.F."/>
            <person name="Gouzy J."/>
            <person name="Schoof H."/>
            <person name="Van de Peer Y."/>
            <person name="Proost S."/>
            <person name="Cook D.R."/>
            <person name="Meyers B.C."/>
            <person name="Spannagl M."/>
            <person name="Cheung F."/>
            <person name="De Mita S."/>
            <person name="Krishnakumar V."/>
            <person name="Gundlach H."/>
            <person name="Zhou S."/>
            <person name="Mudge J."/>
            <person name="Bharti A.K."/>
            <person name="Murray J.D."/>
            <person name="Naoumkina M.A."/>
            <person name="Rosen B."/>
            <person name="Silverstein K.A."/>
            <person name="Tang H."/>
            <person name="Rombauts S."/>
            <person name="Zhao P.X."/>
            <person name="Zhou P."/>
            <person name="Barbe V."/>
            <person name="Bardou P."/>
            <person name="Bechner M."/>
            <person name="Bellec A."/>
            <person name="Berger A."/>
            <person name="Berges H."/>
            <person name="Bidwell S."/>
            <person name="Bisseling T."/>
            <person name="Choisne N."/>
            <person name="Couloux A."/>
            <person name="Denny R."/>
            <person name="Deshpande S."/>
            <person name="Dai X."/>
            <person name="Doyle J.J."/>
            <person name="Dudez A.M."/>
            <person name="Farmer A.D."/>
            <person name="Fouteau S."/>
            <person name="Franken C."/>
            <person name="Gibelin C."/>
            <person name="Gish J."/>
            <person name="Goldstein S."/>
            <person name="Gonzalez A.J."/>
            <person name="Green P.J."/>
            <person name="Hallab A."/>
            <person name="Hartog M."/>
            <person name="Hua A."/>
            <person name="Humphray S.J."/>
            <person name="Jeong D.H."/>
            <person name="Jing Y."/>
            <person name="Jocker A."/>
            <person name="Kenton S.M."/>
            <person name="Kim D.J."/>
            <person name="Klee K."/>
            <person name="Lai H."/>
            <person name="Lang C."/>
            <person name="Lin S."/>
            <person name="Macmil S.L."/>
            <person name="Magdelenat G."/>
            <person name="Matthews L."/>
            <person name="McCorrison J."/>
            <person name="Monaghan E.L."/>
            <person name="Mun J.H."/>
            <person name="Najar F.Z."/>
            <person name="Nicholson C."/>
            <person name="Noirot C."/>
            <person name="O'Bleness M."/>
            <person name="Paule C.R."/>
            <person name="Poulain J."/>
            <person name="Prion F."/>
            <person name="Qin B."/>
            <person name="Qu C."/>
            <person name="Retzel E.F."/>
            <person name="Riddle C."/>
            <person name="Sallet E."/>
            <person name="Samain S."/>
            <person name="Samson N."/>
            <person name="Sanders I."/>
            <person name="Saurat O."/>
            <person name="Scarpelli C."/>
            <person name="Schiex T."/>
            <person name="Segurens B."/>
            <person name="Severin A.J."/>
            <person name="Sherrier D.J."/>
            <person name="Shi R."/>
            <person name="Sims S."/>
            <person name="Singer S.R."/>
            <person name="Sinharoy S."/>
            <person name="Sterck L."/>
            <person name="Viollet A."/>
            <person name="Wang B.B."/>
            <person name="Wang K."/>
            <person name="Wang M."/>
            <person name="Wang X."/>
            <person name="Warfsmann J."/>
            <person name="Weissenbach J."/>
            <person name="White D.D."/>
            <person name="White J.D."/>
            <person name="Wiley G.B."/>
            <person name="Wincker P."/>
            <person name="Xing Y."/>
            <person name="Yang L."/>
            <person name="Yao Z."/>
            <person name="Ying F."/>
            <person name="Zhai J."/>
            <person name="Zhou L."/>
            <person name="Zuber A."/>
            <person name="Denarie J."/>
            <person name="Dixon R.A."/>
            <person name="May G.D."/>
            <person name="Schwartz D.C."/>
            <person name="Rogers J."/>
            <person name="Quetier F."/>
            <person name="Town C.D."/>
            <person name="Roe B.A."/>
        </authorList>
    </citation>
    <scope>NUCLEOTIDE SEQUENCE [LARGE SCALE GENOMIC DNA]</scope>
    <source>
        <strain evidence="1">A17</strain>
        <strain evidence="2 3">cv. Jemalong A17</strain>
    </source>
</reference>
<keyword evidence="3" id="KW-1185">Reference proteome</keyword>
<dbReference type="EMBL" id="CM001220">
    <property type="protein sequence ID" value="AES92014.2"/>
    <property type="molecule type" value="Genomic_DNA"/>
</dbReference>
<evidence type="ECO:0000313" key="3">
    <source>
        <dbReference type="Proteomes" id="UP000002051"/>
    </source>
</evidence>
<dbReference type="AlphaFoldDB" id="G7JP07"/>
<accession>G7JP07</accession>
<accession>A0A0C3X6Z2</accession>
<reference evidence="2" key="3">
    <citation type="submission" date="2015-04" db="UniProtKB">
        <authorList>
            <consortium name="EnsemblPlants"/>
        </authorList>
    </citation>
    <scope>IDENTIFICATION</scope>
    <source>
        <strain evidence="2">cv. Jemalong A17</strain>
    </source>
</reference>
<sequence length="144" mass="17146">MLGEWDESVLVWDLRWRRPFFVWETNLLNDLLLVDERQARVERGDVWSWAHSINVSSVHLFLECPVIFPVWYQVARWLGWEFVIPQGLAQQFMSFTGLGGGRELEESVMDQAKLLAWKWFLAKCPASSCFFHEWEVQPVLCWQR</sequence>
<protein>
    <submittedName>
        <fullName evidence="1 2">Uncharacterized protein</fullName>
    </submittedName>
</protein>
<evidence type="ECO:0000313" key="2">
    <source>
        <dbReference type="EnsemblPlants" id="AES92014"/>
    </source>
</evidence>
<name>G7JP07_MEDTR</name>